<dbReference type="Proteomes" id="UP000218231">
    <property type="component" value="Unassembled WGS sequence"/>
</dbReference>
<proteinExistence type="inferred from homology"/>
<dbReference type="PANTHER" id="PTHR33668:SF1">
    <property type="entry name" value="PROTEIN BRICK1"/>
    <property type="match status" value="1"/>
</dbReference>
<dbReference type="Pfam" id="PF05347">
    <property type="entry name" value="Complex1_LYR"/>
    <property type="match status" value="1"/>
</dbReference>
<dbReference type="GO" id="GO:0031209">
    <property type="term" value="C:SCAR complex"/>
    <property type="evidence" value="ECO:0007669"/>
    <property type="project" value="InterPro"/>
</dbReference>
<dbReference type="GO" id="GO:0044877">
    <property type="term" value="F:protein-containing complex binding"/>
    <property type="evidence" value="ECO:0007669"/>
    <property type="project" value="InterPro"/>
</dbReference>
<evidence type="ECO:0000256" key="6">
    <source>
        <dbReference type="SAM" id="Coils"/>
    </source>
</evidence>
<evidence type="ECO:0000256" key="1">
    <source>
        <dbReference type="ARBA" id="ARBA00004245"/>
    </source>
</evidence>
<evidence type="ECO:0000256" key="3">
    <source>
        <dbReference type="ARBA" id="ARBA00022490"/>
    </source>
</evidence>
<keyword evidence="9" id="KW-1185">Reference proteome</keyword>
<evidence type="ECO:0000313" key="9">
    <source>
        <dbReference type="Proteomes" id="UP000218231"/>
    </source>
</evidence>
<keyword evidence="5" id="KW-0206">Cytoskeleton</keyword>
<dbReference type="GO" id="GO:0007015">
    <property type="term" value="P:actin filament organization"/>
    <property type="evidence" value="ECO:0007669"/>
    <property type="project" value="InterPro"/>
</dbReference>
<dbReference type="InterPro" id="IPR008011">
    <property type="entry name" value="Complex1_LYR_dom"/>
</dbReference>
<dbReference type="Gene3D" id="1.20.5.110">
    <property type="match status" value="1"/>
</dbReference>
<feature type="coiled-coil region" evidence="6">
    <location>
        <begin position="38"/>
        <end position="65"/>
    </location>
</feature>
<dbReference type="AlphaFoldDB" id="A0A2A2LI24"/>
<sequence>MNAGVVQRQLREDWDNREFEQIIADNIKNIAAFLSGFELSCRSKLATLNDKLNRLERKVEFLEAKTEMASTGGRVARTGGQLAVRIVKPVQSTNPLEARIAVLNVYKDLQRMARKFWWDYNMHHMPLGFFRSVLKQQFVKNSHLQDIRVVDRLVGECRQHMRSIKDQFYNDDHVRNYLFKENIEAKPKDFLSKFLYGKE</sequence>
<evidence type="ECO:0000259" key="7">
    <source>
        <dbReference type="Pfam" id="PF05347"/>
    </source>
</evidence>
<dbReference type="GO" id="GO:0008064">
    <property type="term" value="P:regulation of actin polymerization or depolymerization"/>
    <property type="evidence" value="ECO:0007669"/>
    <property type="project" value="TreeGrafter"/>
</dbReference>
<name>A0A2A2LI24_9BILA</name>
<evidence type="ECO:0000313" key="8">
    <source>
        <dbReference type="EMBL" id="PAV85780.1"/>
    </source>
</evidence>
<dbReference type="EMBL" id="LIAE01006736">
    <property type="protein sequence ID" value="PAV85780.1"/>
    <property type="molecule type" value="Genomic_DNA"/>
</dbReference>
<dbReference type="GO" id="GO:0005856">
    <property type="term" value="C:cytoskeleton"/>
    <property type="evidence" value="ECO:0007669"/>
    <property type="project" value="UniProtKB-SubCell"/>
</dbReference>
<comment type="subcellular location">
    <subcellularLocation>
        <location evidence="1">Cytoplasm</location>
        <location evidence="1">Cytoskeleton</location>
    </subcellularLocation>
</comment>
<feature type="domain" description="Complex 1 LYR protein" evidence="7">
    <location>
        <begin position="101"/>
        <end position="159"/>
    </location>
</feature>
<evidence type="ECO:0000256" key="5">
    <source>
        <dbReference type="ARBA" id="ARBA00023212"/>
    </source>
</evidence>
<keyword evidence="4 6" id="KW-0175">Coiled coil</keyword>
<protein>
    <recommendedName>
        <fullName evidence="7">Complex 1 LYR protein domain-containing protein</fullName>
    </recommendedName>
</protein>
<accession>A0A2A2LI24</accession>
<dbReference type="OrthoDB" id="14535at2759"/>
<evidence type="ECO:0000256" key="2">
    <source>
        <dbReference type="ARBA" id="ARBA00005620"/>
    </source>
</evidence>
<reference evidence="8 9" key="1">
    <citation type="journal article" date="2017" name="Curr. Biol.">
        <title>Genome architecture and evolution of a unichromosomal asexual nematode.</title>
        <authorList>
            <person name="Fradin H."/>
            <person name="Zegar C."/>
            <person name="Gutwein M."/>
            <person name="Lucas J."/>
            <person name="Kovtun M."/>
            <person name="Corcoran D."/>
            <person name="Baugh L.R."/>
            <person name="Kiontke K."/>
            <person name="Gunsalus K."/>
            <person name="Fitch D.H."/>
            <person name="Piano F."/>
        </authorList>
    </citation>
    <scope>NUCLEOTIDE SEQUENCE [LARGE SCALE GENOMIC DNA]</scope>
    <source>
        <strain evidence="8">PF1309</strain>
    </source>
</reference>
<dbReference type="InterPro" id="IPR033378">
    <property type="entry name" value="BRICK1"/>
</dbReference>
<comment type="caution">
    <text evidence="8">The sequence shown here is derived from an EMBL/GenBank/DDBJ whole genome shotgun (WGS) entry which is preliminary data.</text>
</comment>
<gene>
    <name evidence="8" type="ORF">WR25_25088</name>
</gene>
<comment type="similarity">
    <text evidence="2">Belongs to the BRK1 family.</text>
</comment>
<dbReference type="GO" id="GO:0048870">
    <property type="term" value="P:cell motility"/>
    <property type="evidence" value="ECO:0007669"/>
    <property type="project" value="TreeGrafter"/>
</dbReference>
<evidence type="ECO:0000256" key="4">
    <source>
        <dbReference type="ARBA" id="ARBA00023054"/>
    </source>
</evidence>
<organism evidence="8 9">
    <name type="scientific">Diploscapter pachys</name>
    <dbReference type="NCBI Taxonomy" id="2018661"/>
    <lineage>
        <taxon>Eukaryota</taxon>
        <taxon>Metazoa</taxon>
        <taxon>Ecdysozoa</taxon>
        <taxon>Nematoda</taxon>
        <taxon>Chromadorea</taxon>
        <taxon>Rhabditida</taxon>
        <taxon>Rhabditina</taxon>
        <taxon>Rhabditomorpha</taxon>
        <taxon>Rhabditoidea</taxon>
        <taxon>Rhabditidae</taxon>
        <taxon>Diploscapter</taxon>
    </lineage>
</organism>
<dbReference type="PANTHER" id="PTHR33668">
    <property type="entry name" value="PROTEIN BRICK1"/>
    <property type="match status" value="1"/>
</dbReference>
<keyword evidence="3" id="KW-0963">Cytoplasm</keyword>
<dbReference type="STRING" id="2018661.A0A2A2LI24"/>